<organism evidence="2 3">
    <name type="scientific">Arcobacter porcinus</name>
    <dbReference type="NCBI Taxonomy" id="1935204"/>
    <lineage>
        <taxon>Bacteria</taxon>
        <taxon>Pseudomonadati</taxon>
        <taxon>Campylobacterota</taxon>
        <taxon>Epsilonproteobacteria</taxon>
        <taxon>Campylobacterales</taxon>
        <taxon>Arcobacteraceae</taxon>
        <taxon>Arcobacter</taxon>
    </lineage>
</organism>
<proteinExistence type="predicted"/>
<name>A0ABX2Y9P3_9BACT</name>
<keyword evidence="3" id="KW-1185">Reference proteome</keyword>
<gene>
    <name evidence="2" type="ORF">AAX28_02011</name>
</gene>
<accession>A0ABX2Y9P3</accession>
<dbReference type="InterPro" id="IPR031807">
    <property type="entry name" value="HicB-like"/>
</dbReference>
<evidence type="ECO:0000259" key="1">
    <source>
        <dbReference type="Pfam" id="PF15919"/>
    </source>
</evidence>
<dbReference type="SUPFAM" id="SSF143100">
    <property type="entry name" value="TTHA1013/TTHA0281-like"/>
    <property type="match status" value="1"/>
</dbReference>
<dbReference type="Proteomes" id="UP000093159">
    <property type="component" value="Unassembled WGS sequence"/>
</dbReference>
<sequence length="129" mass="14897">MEYIAFIHKESDDYVAVVPDLNFVSSYGSSFVEVVHNIKEASELFCEDLENLPKPSSLENLLKLEDIEKNAIPQLIDVKVEKLKRINVIMRTDILESLRERLVEFNGNRSAYLQNLVLKDLKSHNISIY</sequence>
<comment type="caution">
    <text evidence="2">The sequence shown here is derived from an EMBL/GenBank/DDBJ whole genome shotgun (WGS) entry which is preliminary data.</text>
</comment>
<feature type="domain" description="HicB-like antitoxin of toxin-antitoxin system" evidence="1">
    <location>
        <begin position="3"/>
        <end position="115"/>
    </location>
</feature>
<dbReference type="Gene3D" id="3.30.160.250">
    <property type="match status" value="1"/>
</dbReference>
<protein>
    <recommendedName>
        <fullName evidence="1">HicB-like antitoxin of toxin-antitoxin system domain-containing protein</fullName>
    </recommendedName>
</protein>
<dbReference type="RefSeq" id="WP_066179979.1">
    <property type="nucleotide sequence ID" value="NZ_LDIR01000007.1"/>
</dbReference>
<dbReference type="Pfam" id="PF15919">
    <property type="entry name" value="HicB_lk_antitox"/>
    <property type="match status" value="1"/>
</dbReference>
<reference evidence="2 3" key="1">
    <citation type="submission" date="2015-05" db="EMBL/GenBank/DDBJ databases">
        <authorList>
            <person name="Rovetto F."/>
            <person name="Cocolin L."/>
            <person name="Illeghems K."/>
            <person name="Van Nieuwerburgh F."/>
            <person name="Houf K."/>
        </authorList>
    </citation>
    <scope>NUCLEOTIDE SEQUENCE [LARGE SCALE GENOMIC DNA]</scope>
    <source>
        <strain evidence="2 3">117434</strain>
    </source>
</reference>
<evidence type="ECO:0000313" key="2">
    <source>
        <dbReference type="EMBL" id="OCL89599.1"/>
    </source>
</evidence>
<evidence type="ECO:0000313" key="3">
    <source>
        <dbReference type="Proteomes" id="UP000093159"/>
    </source>
</evidence>
<dbReference type="EMBL" id="LDIR01000007">
    <property type="protein sequence ID" value="OCL89599.1"/>
    <property type="molecule type" value="Genomic_DNA"/>
</dbReference>
<dbReference type="InterPro" id="IPR035069">
    <property type="entry name" value="TTHA1013/TTHA0281-like"/>
</dbReference>